<comment type="caution">
    <text evidence="2">The sequence shown here is derived from an EMBL/GenBank/DDBJ whole genome shotgun (WGS) entry which is preliminary data.</text>
</comment>
<keyword evidence="1" id="KW-0472">Membrane</keyword>
<evidence type="ECO:0000313" key="2">
    <source>
        <dbReference type="EMBL" id="RKD94939.1"/>
    </source>
</evidence>
<sequence length="93" mass="9722">MPPSVPFIDRDTGTLDTTEIILEAIPIAKLVGGIVAVALVPFAMAFLLRGSVLLSALLSVVGQFVLAVGSGVVLIYVIVRALQLANGQYADDR</sequence>
<keyword evidence="1" id="KW-1133">Transmembrane helix</keyword>
<reference evidence="2 3" key="1">
    <citation type="submission" date="2018-09" db="EMBL/GenBank/DDBJ databases">
        <title>Genomic Encyclopedia of Archaeal and Bacterial Type Strains, Phase II (KMG-II): from individual species to whole genera.</title>
        <authorList>
            <person name="Goeker M."/>
        </authorList>
    </citation>
    <scope>NUCLEOTIDE SEQUENCE [LARGE SCALE GENOMIC DNA]</scope>
    <source>
        <strain evidence="2 3">DSM 13151</strain>
    </source>
</reference>
<dbReference type="AlphaFoldDB" id="A0A3R7KKP6"/>
<evidence type="ECO:0000256" key="1">
    <source>
        <dbReference type="SAM" id="Phobius"/>
    </source>
</evidence>
<feature type="transmembrane region" description="Helical" evidence="1">
    <location>
        <begin position="30"/>
        <end position="48"/>
    </location>
</feature>
<name>A0A3R7KKP6_9EURY</name>
<accession>A0A3R7KKP6</accession>
<feature type="transmembrane region" description="Helical" evidence="1">
    <location>
        <begin position="54"/>
        <end position="79"/>
    </location>
</feature>
<dbReference type="EMBL" id="RAPO01000002">
    <property type="protein sequence ID" value="RKD94939.1"/>
    <property type="molecule type" value="Genomic_DNA"/>
</dbReference>
<dbReference type="Proteomes" id="UP000283805">
    <property type="component" value="Unassembled WGS sequence"/>
</dbReference>
<dbReference type="OrthoDB" id="204569at2157"/>
<dbReference type="RefSeq" id="WP_120244263.1">
    <property type="nucleotide sequence ID" value="NZ_RAPO01000002.1"/>
</dbReference>
<gene>
    <name evidence="2" type="ORF">ATJ93_1783</name>
</gene>
<evidence type="ECO:0000313" key="3">
    <source>
        <dbReference type="Proteomes" id="UP000283805"/>
    </source>
</evidence>
<keyword evidence="3" id="KW-1185">Reference proteome</keyword>
<proteinExistence type="predicted"/>
<keyword evidence="1" id="KW-0812">Transmembrane</keyword>
<protein>
    <submittedName>
        <fullName evidence="2">Uncharacterized protein</fullName>
    </submittedName>
</protein>
<organism evidence="2 3">
    <name type="scientific">Halopiger aswanensis</name>
    <dbReference type="NCBI Taxonomy" id="148449"/>
    <lineage>
        <taxon>Archaea</taxon>
        <taxon>Methanobacteriati</taxon>
        <taxon>Methanobacteriota</taxon>
        <taxon>Stenosarchaea group</taxon>
        <taxon>Halobacteria</taxon>
        <taxon>Halobacteriales</taxon>
        <taxon>Natrialbaceae</taxon>
        <taxon>Halopiger</taxon>
    </lineage>
</organism>